<dbReference type="Pfam" id="PF01928">
    <property type="entry name" value="CYTH"/>
    <property type="match status" value="1"/>
</dbReference>
<dbReference type="InterPro" id="IPR033469">
    <property type="entry name" value="CYTH-like_dom_sf"/>
</dbReference>
<dbReference type="Gene3D" id="2.40.320.10">
    <property type="entry name" value="Hypothetical Protein Pfu-838710-001"/>
    <property type="match status" value="1"/>
</dbReference>
<dbReference type="InterPro" id="IPR023577">
    <property type="entry name" value="CYTH_domain"/>
</dbReference>
<dbReference type="AlphaFoldDB" id="H5SFT9"/>
<organism evidence="2">
    <name type="scientific">uncultured Acidobacteriota bacterium</name>
    <dbReference type="NCBI Taxonomy" id="171953"/>
    <lineage>
        <taxon>Bacteria</taxon>
        <taxon>Pseudomonadati</taxon>
        <taxon>Acidobacteriota</taxon>
        <taxon>environmental samples</taxon>
    </lineage>
</organism>
<proteinExistence type="predicted"/>
<dbReference type="SUPFAM" id="SSF55154">
    <property type="entry name" value="CYTH-like phosphatases"/>
    <property type="match status" value="1"/>
</dbReference>
<accession>H5SFT9</accession>
<dbReference type="PROSITE" id="PS51707">
    <property type="entry name" value="CYTH"/>
    <property type="match status" value="1"/>
</dbReference>
<dbReference type="EMBL" id="AP011707">
    <property type="protein sequence ID" value="BAL55025.1"/>
    <property type="molecule type" value="Genomic_DNA"/>
</dbReference>
<evidence type="ECO:0000313" key="2">
    <source>
        <dbReference type="EMBL" id="BAL55025.1"/>
    </source>
</evidence>
<gene>
    <name evidence="2" type="ORF">HGMM_F22D11C02</name>
</gene>
<dbReference type="InterPro" id="IPR008173">
    <property type="entry name" value="Adenylyl_cyclase_CyaB"/>
</dbReference>
<reference evidence="2" key="2">
    <citation type="journal article" date="2012" name="PLoS ONE">
        <title>A Deeply Branching Thermophilic Bacterium with an Ancient Acetyl-CoA Pathway Dominates a Subsurface Ecosystem.</title>
        <authorList>
            <person name="Takami H."/>
            <person name="Noguchi H."/>
            <person name="Takaki Y."/>
            <person name="Uchiyama I."/>
            <person name="Toyoda A."/>
            <person name="Nishi S."/>
            <person name="Chee G.-J."/>
            <person name="Arai W."/>
            <person name="Nunoura T."/>
            <person name="Itoh T."/>
            <person name="Hattori M."/>
            <person name="Takai K."/>
        </authorList>
    </citation>
    <scope>NUCLEOTIDE SEQUENCE</scope>
</reference>
<dbReference type="CDD" id="cd07890">
    <property type="entry name" value="CYTH-like_AC_IV-like"/>
    <property type="match status" value="1"/>
</dbReference>
<dbReference type="SMART" id="SM01118">
    <property type="entry name" value="CYTH"/>
    <property type="match status" value="1"/>
</dbReference>
<reference evidence="2" key="1">
    <citation type="journal article" date="2005" name="Environ. Microbiol.">
        <title>Genetic and functional properties of uncultivated thermophilic crenarchaeotes from a subsurface gold mine as revealed by analysis of genome fragments.</title>
        <authorList>
            <person name="Nunoura T."/>
            <person name="Hirayama H."/>
            <person name="Takami H."/>
            <person name="Oida H."/>
            <person name="Nishi S."/>
            <person name="Shimamura S."/>
            <person name="Suzuki Y."/>
            <person name="Inagaki F."/>
            <person name="Takai K."/>
            <person name="Nealson K.H."/>
            <person name="Horikoshi K."/>
        </authorList>
    </citation>
    <scope>NUCLEOTIDE SEQUENCE</scope>
</reference>
<name>H5SFT9_9BACT</name>
<sequence length="191" mass="22315">MDATRLEAEVKIPVERNPLDGHVEPEVRLVKPRHFEENWVLDFEDERLRRSASLLRIRRVGERGTITFKGPPQAHPSLKVREEVETEVAHPLRALAIFERLGLRPIYRYQKYRTEYRVQLPSGAALSVTFDETPMGNFLELEGDERSIGEFLHRFHLEEKPLLRASYPTLYAEFCRAQGRPFGDMLFPETE</sequence>
<feature type="domain" description="CYTH" evidence="1">
    <location>
        <begin position="5"/>
        <end position="173"/>
    </location>
</feature>
<protein>
    <submittedName>
        <fullName evidence="2">Adenylate cyclase</fullName>
    </submittedName>
</protein>
<evidence type="ECO:0000259" key="1">
    <source>
        <dbReference type="PROSITE" id="PS51707"/>
    </source>
</evidence>